<keyword evidence="3 7" id="KW-0812">Transmembrane</keyword>
<keyword evidence="2" id="KW-1003">Cell membrane</keyword>
<keyword evidence="9" id="KW-1185">Reference proteome</keyword>
<dbReference type="EMBL" id="JAQGLA010000057">
    <property type="protein sequence ID" value="MDA3628981.1"/>
    <property type="molecule type" value="Genomic_DNA"/>
</dbReference>
<feature type="transmembrane region" description="Helical" evidence="7">
    <location>
        <begin position="56"/>
        <end position="75"/>
    </location>
</feature>
<comment type="caution">
    <text evidence="8">The sequence shown here is derived from an EMBL/GenBank/DDBJ whole genome shotgun (WGS) entry which is preliminary data.</text>
</comment>
<comment type="subcellular location">
    <subcellularLocation>
        <location evidence="1">Cell membrane</location>
        <topology evidence="1">Multi-pass membrane protein</topology>
    </subcellularLocation>
</comment>
<keyword evidence="5 7" id="KW-0472">Membrane</keyword>
<evidence type="ECO:0000256" key="6">
    <source>
        <dbReference type="SAM" id="MobiDB-lite"/>
    </source>
</evidence>
<feature type="transmembrane region" description="Helical" evidence="7">
    <location>
        <begin position="454"/>
        <end position="472"/>
    </location>
</feature>
<protein>
    <submittedName>
        <fullName evidence="8">APC family permease</fullName>
    </submittedName>
</protein>
<dbReference type="PANTHER" id="PTHR42770">
    <property type="entry name" value="AMINO ACID TRANSPORTER-RELATED"/>
    <property type="match status" value="1"/>
</dbReference>
<feature type="transmembrane region" description="Helical" evidence="7">
    <location>
        <begin position="326"/>
        <end position="352"/>
    </location>
</feature>
<feature type="transmembrane region" description="Helical" evidence="7">
    <location>
        <begin position="478"/>
        <end position="498"/>
    </location>
</feature>
<feature type="compositionally biased region" description="Basic and acidic residues" evidence="6">
    <location>
        <begin position="10"/>
        <end position="26"/>
    </location>
</feature>
<evidence type="ECO:0000313" key="9">
    <source>
        <dbReference type="Proteomes" id="UP001210380"/>
    </source>
</evidence>
<evidence type="ECO:0000313" key="8">
    <source>
        <dbReference type="EMBL" id="MDA3628981.1"/>
    </source>
</evidence>
<name>A0ABT4V6C3_9PSEU</name>
<evidence type="ECO:0000256" key="2">
    <source>
        <dbReference type="ARBA" id="ARBA00022475"/>
    </source>
</evidence>
<accession>A0ABT4V6C3</accession>
<proteinExistence type="predicted"/>
<feature type="transmembrane region" description="Helical" evidence="7">
    <location>
        <begin position="415"/>
        <end position="442"/>
    </location>
</feature>
<dbReference type="PIRSF" id="PIRSF006060">
    <property type="entry name" value="AA_transporter"/>
    <property type="match status" value="1"/>
</dbReference>
<feature type="transmembrane region" description="Helical" evidence="7">
    <location>
        <begin position="239"/>
        <end position="258"/>
    </location>
</feature>
<dbReference type="InterPro" id="IPR002293">
    <property type="entry name" value="AA/rel_permease1"/>
</dbReference>
<gene>
    <name evidence="8" type="ORF">OU415_26345</name>
</gene>
<evidence type="ECO:0000256" key="4">
    <source>
        <dbReference type="ARBA" id="ARBA00022989"/>
    </source>
</evidence>
<feature type="transmembrane region" description="Helical" evidence="7">
    <location>
        <begin position="383"/>
        <end position="403"/>
    </location>
</feature>
<dbReference type="RefSeq" id="WP_270951934.1">
    <property type="nucleotide sequence ID" value="NZ_JAQGLA010000057.1"/>
</dbReference>
<evidence type="ECO:0000256" key="3">
    <source>
        <dbReference type="ARBA" id="ARBA00022692"/>
    </source>
</evidence>
<evidence type="ECO:0000256" key="5">
    <source>
        <dbReference type="ARBA" id="ARBA00023136"/>
    </source>
</evidence>
<sequence>MVKRRLPAPEARDAERRGPTSSRDDVIESSQPNSLPARPFRLMRTRHVVIKRKLKLWEALALSLGLMGPTLAVSGNGQGIIATVGKAVPLVFLLGFIGVALVAYGFIRLTQRYNHAGSAYALVGATLGPRAGFTAGFALLGTYLFFTVCTAAVFGAFLNALLSSVFGASTSVGYGLAATACLLMTGYLNTRDTSTVSRALLAIEGLGIAAMLVLVVVILSKGGAESTGVDFTTFTPDRIGVGAVLAAVVAAFLSWAGFEACAALGEETDNPLRNIPRALFGCVLLTGVLFVVVMFAQTIGFGTDAAGLAAFQSSGNTLGDLSETYIAHWFALMVLVTAVLSAFASNLSAVMASARLAMALARDGFGPRQFAEIDPTHRIPRNAVLAAAAIGAVVNVATWLTGWPVMGTGDAAIDAYFYFAVVGATCLLFVYLLVEVAVFAAWRKGQISVRVPELALPALGGAFILVVIGYSVKDAAGLSPVFVAIAWVIVGVLVAIFAGKLADRIGVSLTKELAKAESSHSSADERHV</sequence>
<evidence type="ECO:0000256" key="1">
    <source>
        <dbReference type="ARBA" id="ARBA00004651"/>
    </source>
</evidence>
<keyword evidence="4 7" id="KW-1133">Transmembrane helix</keyword>
<feature type="transmembrane region" description="Helical" evidence="7">
    <location>
        <begin position="278"/>
        <end position="299"/>
    </location>
</feature>
<evidence type="ECO:0000256" key="7">
    <source>
        <dbReference type="SAM" id="Phobius"/>
    </source>
</evidence>
<feature type="transmembrane region" description="Helical" evidence="7">
    <location>
        <begin position="200"/>
        <end position="219"/>
    </location>
</feature>
<organism evidence="8 9">
    <name type="scientific">Saccharopolyspora oryzae</name>
    <dbReference type="NCBI Taxonomy" id="2997343"/>
    <lineage>
        <taxon>Bacteria</taxon>
        <taxon>Bacillati</taxon>
        <taxon>Actinomycetota</taxon>
        <taxon>Actinomycetes</taxon>
        <taxon>Pseudonocardiales</taxon>
        <taxon>Pseudonocardiaceae</taxon>
        <taxon>Saccharopolyspora</taxon>
    </lineage>
</organism>
<dbReference type="Proteomes" id="UP001210380">
    <property type="component" value="Unassembled WGS sequence"/>
</dbReference>
<feature type="transmembrane region" description="Helical" evidence="7">
    <location>
        <begin position="164"/>
        <end position="188"/>
    </location>
</feature>
<reference evidence="8 9" key="1">
    <citation type="submission" date="2022-11" db="EMBL/GenBank/DDBJ databases">
        <title>Draft genome sequence of Saccharopolyspora sp. WRP15-2 isolated from rhizosphere soils of wild rice in Thailand.</title>
        <authorList>
            <person name="Duangmal K."/>
            <person name="Kammanee S."/>
            <person name="Muangham S."/>
        </authorList>
    </citation>
    <scope>NUCLEOTIDE SEQUENCE [LARGE SCALE GENOMIC DNA]</scope>
    <source>
        <strain evidence="8 9">WRP15-2</strain>
    </source>
</reference>
<dbReference type="Pfam" id="PF13520">
    <property type="entry name" value="AA_permease_2"/>
    <property type="match status" value="1"/>
</dbReference>
<feature type="transmembrane region" description="Helical" evidence="7">
    <location>
        <begin position="87"/>
        <end position="107"/>
    </location>
</feature>
<dbReference type="PANTHER" id="PTHR42770:SF16">
    <property type="entry name" value="AMINO ACID PERMEASE"/>
    <property type="match status" value="1"/>
</dbReference>
<feature type="region of interest" description="Disordered" evidence="6">
    <location>
        <begin position="1"/>
        <end position="32"/>
    </location>
</feature>
<feature type="transmembrane region" description="Helical" evidence="7">
    <location>
        <begin position="137"/>
        <end position="158"/>
    </location>
</feature>
<dbReference type="Gene3D" id="1.20.1740.10">
    <property type="entry name" value="Amino acid/polyamine transporter I"/>
    <property type="match status" value="1"/>
</dbReference>
<dbReference type="InterPro" id="IPR050367">
    <property type="entry name" value="APC_superfamily"/>
</dbReference>